<dbReference type="EMBL" id="LSBH01000001">
    <property type="protein sequence ID" value="OAQ87734.1"/>
    <property type="molecule type" value="Genomic_DNA"/>
</dbReference>
<dbReference type="PANTHER" id="PTHR23502">
    <property type="entry name" value="MAJOR FACILITATOR SUPERFAMILY"/>
    <property type="match status" value="1"/>
</dbReference>
<comment type="caution">
    <text evidence="6">The sequence shown here is derived from an EMBL/GenBank/DDBJ whole genome shotgun (WGS) entry which is preliminary data.</text>
</comment>
<evidence type="ECO:0000256" key="4">
    <source>
        <dbReference type="ARBA" id="ARBA00023136"/>
    </source>
</evidence>
<feature type="transmembrane region" description="Helical" evidence="5">
    <location>
        <begin position="298"/>
        <end position="318"/>
    </location>
</feature>
<feature type="transmembrane region" description="Helical" evidence="5">
    <location>
        <begin position="386"/>
        <end position="403"/>
    </location>
</feature>
<dbReference type="GO" id="GO:0016020">
    <property type="term" value="C:membrane"/>
    <property type="evidence" value="ECO:0007669"/>
    <property type="project" value="UniProtKB-SubCell"/>
</dbReference>
<name>A0A179HCF2_PURLI</name>
<feature type="transmembrane region" description="Helical" evidence="5">
    <location>
        <begin position="462"/>
        <end position="487"/>
    </location>
</feature>
<dbReference type="AlphaFoldDB" id="A0A179HCF2"/>
<organism evidence="6 7">
    <name type="scientific">Purpureocillium lilacinum</name>
    <name type="common">Paecilomyces lilacinus</name>
    <dbReference type="NCBI Taxonomy" id="33203"/>
    <lineage>
        <taxon>Eukaryota</taxon>
        <taxon>Fungi</taxon>
        <taxon>Dikarya</taxon>
        <taxon>Ascomycota</taxon>
        <taxon>Pezizomycotina</taxon>
        <taxon>Sordariomycetes</taxon>
        <taxon>Hypocreomycetidae</taxon>
        <taxon>Hypocreales</taxon>
        <taxon>Ophiocordycipitaceae</taxon>
        <taxon>Purpureocillium</taxon>
    </lineage>
</organism>
<dbReference type="Gene3D" id="2.120.10.70">
    <property type="entry name" value="Fucose-specific lectin"/>
    <property type="match status" value="1"/>
</dbReference>
<gene>
    <name evidence="6" type="ORF">VFPBJ_01775</name>
</gene>
<dbReference type="CDD" id="cd17323">
    <property type="entry name" value="MFS_Tpo1_MDR_like"/>
    <property type="match status" value="1"/>
</dbReference>
<feature type="transmembrane region" description="Helical" evidence="5">
    <location>
        <begin position="357"/>
        <end position="380"/>
    </location>
</feature>
<reference evidence="6 7" key="1">
    <citation type="submission" date="2016-01" db="EMBL/GenBank/DDBJ databases">
        <title>Biosynthesis of antibiotic leucinostatins and their inhibition on Phytophthora in bio-control Purpureocillium lilacinum.</title>
        <authorList>
            <person name="Wang G."/>
            <person name="Liu Z."/>
            <person name="Lin R."/>
            <person name="Li E."/>
            <person name="Mao Z."/>
            <person name="Ling J."/>
            <person name="Yin W."/>
            <person name="Xie B."/>
        </authorList>
    </citation>
    <scope>NUCLEOTIDE SEQUENCE [LARGE SCALE GENOMIC DNA]</scope>
    <source>
        <strain evidence="6">PLBJ-1</strain>
    </source>
</reference>
<dbReference type="InterPro" id="IPR011701">
    <property type="entry name" value="MFS"/>
</dbReference>
<protein>
    <submittedName>
        <fullName evidence="6">Major facilitator superfamily transporter multidrug resistance protein</fullName>
    </submittedName>
</protein>
<accession>A0A179HCF2</accession>
<dbReference type="Gene3D" id="1.20.1250.20">
    <property type="entry name" value="MFS general substrate transporter like domains"/>
    <property type="match status" value="1"/>
</dbReference>
<keyword evidence="2 5" id="KW-0812">Transmembrane</keyword>
<evidence type="ECO:0000256" key="1">
    <source>
        <dbReference type="ARBA" id="ARBA00004141"/>
    </source>
</evidence>
<evidence type="ECO:0000256" key="2">
    <source>
        <dbReference type="ARBA" id="ARBA00022692"/>
    </source>
</evidence>
<dbReference type="Pfam" id="PF07690">
    <property type="entry name" value="MFS_1"/>
    <property type="match status" value="1"/>
</dbReference>
<evidence type="ECO:0000256" key="3">
    <source>
        <dbReference type="ARBA" id="ARBA00022989"/>
    </source>
</evidence>
<keyword evidence="3 5" id="KW-1133">Transmembrane helix</keyword>
<sequence>MTAAAAAFDPAAPDETAIRLYYNTSTAQLALALKAATDAADSDYGFAASDIDLEGYIVHGSELAVTNLRGVSVVLAMTVPNVPGGKATDNSISIVSPVYMSLKTTDITNTKVGASSSANAAWVYFLSGTESNVSLKELHLVTGNTTTYPMDSPVASNSSLGAWYDEGQDERFVVYQTSDSNRLTEFNAIQRSTAAIMATNDARAKTSVAAVPFQGNVYLYYADSSDNLRRAASRDGSQREECLGRVEEQIASISADNVKTEEIRHDPIPLTDLDQGIIGWDSESDPEMPLNFNTWRKWTLVALLSVMTLVTPLASSILSPGLARLDQDFHNDSEITLGGGVIGDLFRADERGLAMSAWILGPLFGPTIGPLVGGFVAETIGWRWDFWIVLIVAVILTVVIEFLNEETSHHVLIERKVVRLRKELGRDDLRSCYAATETRTKHRILLDGLLRPTKMLVLSPHVFFLSLYIAFVYGTLYILFTTIPVIFMDTYGFNVGYTGLVYLSIGAGNFLGWIVITFLSDKTIVRLAEANGGKFEPEMRLSTSIFFGFFLPITFFWYGWTTYYKTHWIAPILSLMPFGFGALGLFLPITTYLVDCYPHYAASAIAANTVLRSLVGAFLPLAGGSLYQSLGLGWGNSLLGFICVGMIPFPIIFYKYGGRLRAAQRFTL</sequence>
<keyword evidence="4 5" id="KW-0472">Membrane</keyword>
<feature type="transmembrane region" description="Helical" evidence="5">
    <location>
        <begin position="499"/>
        <end position="520"/>
    </location>
</feature>
<feature type="transmembrane region" description="Helical" evidence="5">
    <location>
        <begin position="572"/>
        <end position="594"/>
    </location>
</feature>
<feature type="transmembrane region" description="Helical" evidence="5">
    <location>
        <begin position="601"/>
        <end position="622"/>
    </location>
</feature>
<dbReference type="GO" id="GO:0022857">
    <property type="term" value="F:transmembrane transporter activity"/>
    <property type="evidence" value="ECO:0007669"/>
    <property type="project" value="InterPro"/>
</dbReference>
<evidence type="ECO:0000256" key="5">
    <source>
        <dbReference type="SAM" id="Phobius"/>
    </source>
</evidence>
<evidence type="ECO:0000313" key="7">
    <source>
        <dbReference type="Proteomes" id="UP000078240"/>
    </source>
</evidence>
<dbReference type="Proteomes" id="UP000078240">
    <property type="component" value="Unassembled WGS sequence"/>
</dbReference>
<evidence type="ECO:0000313" key="6">
    <source>
        <dbReference type="EMBL" id="OAQ87734.1"/>
    </source>
</evidence>
<feature type="transmembrane region" description="Helical" evidence="5">
    <location>
        <begin position="541"/>
        <end position="560"/>
    </location>
</feature>
<dbReference type="InterPro" id="IPR036259">
    <property type="entry name" value="MFS_trans_sf"/>
</dbReference>
<proteinExistence type="predicted"/>
<dbReference type="PANTHER" id="PTHR23502:SF33">
    <property type="entry name" value="MAJOR FACILITATOR SUPERFAMILY (MFS) PROFILE DOMAIN-CONTAINING PROTEIN-RELATED"/>
    <property type="match status" value="1"/>
</dbReference>
<dbReference type="SUPFAM" id="SSF103473">
    <property type="entry name" value="MFS general substrate transporter"/>
    <property type="match status" value="1"/>
</dbReference>
<feature type="transmembrane region" description="Helical" evidence="5">
    <location>
        <begin position="634"/>
        <end position="656"/>
    </location>
</feature>
<comment type="subcellular location">
    <subcellularLocation>
        <location evidence="1">Membrane</location>
        <topology evidence="1">Multi-pass membrane protein</topology>
    </subcellularLocation>
</comment>